<sequence length="109" mass="12278">MIIARWTIHARFGHKQTVTDSLLKWHKDIGSAIGWKDFRILTGSIGAAESTVQSEIVLNDISELNDSWDKLATIDAHKQWSKDLEPYVVSGTPRWEVFRIVADKGTSAN</sequence>
<gene>
    <name evidence="1" type="ORF">Q8A64_18475</name>
</gene>
<protein>
    <submittedName>
        <fullName evidence="1">Uncharacterized protein</fullName>
    </submittedName>
</protein>
<name>A0ABU1BVB5_9BURK</name>
<accession>A0ABU1BVB5</accession>
<evidence type="ECO:0000313" key="1">
    <source>
        <dbReference type="EMBL" id="MDQ9172396.1"/>
    </source>
</evidence>
<comment type="caution">
    <text evidence="1">The sequence shown here is derived from an EMBL/GenBank/DDBJ whole genome shotgun (WGS) entry which is preliminary data.</text>
</comment>
<dbReference type="RefSeq" id="WP_338438449.1">
    <property type="nucleotide sequence ID" value="NZ_JAUYVH010000024.1"/>
</dbReference>
<evidence type="ECO:0000313" key="2">
    <source>
        <dbReference type="Proteomes" id="UP001225596"/>
    </source>
</evidence>
<proteinExistence type="predicted"/>
<dbReference type="Proteomes" id="UP001225596">
    <property type="component" value="Unassembled WGS sequence"/>
</dbReference>
<dbReference type="EMBL" id="JAUYVH010000024">
    <property type="protein sequence ID" value="MDQ9172396.1"/>
    <property type="molecule type" value="Genomic_DNA"/>
</dbReference>
<keyword evidence="2" id="KW-1185">Reference proteome</keyword>
<organism evidence="1 2">
    <name type="scientific">Keguizhuia sedimenti</name>
    <dbReference type="NCBI Taxonomy" id="3064264"/>
    <lineage>
        <taxon>Bacteria</taxon>
        <taxon>Pseudomonadati</taxon>
        <taxon>Pseudomonadota</taxon>
        <taxon>Betaproteobacteria</taxon>
        <taxon>Burkholderiales</taxon>
        <taxon>Oxalobacteraceae</taxon>
        <taxon>Keguizhuia</taxon>
    </lineage>
</organism>
<reference evidence="1 2" key="1">
    <citation type="submission" date="2023-08" db="EMBL/GenBank/DDBJ databases">
        <title>Oxalobacteraceae gen .nov., isolated from river sludge outside the plant.</title>
        <authorList>
            <person name="Zhao S.Y."/>
        </authorList>
    </citation>
    <scope>NUCLEOTIDE SEQUENCE [LARGE SCALE GENOMIC DNA]</scope>
    <source>
        <strain evidence="1 2">R-40</strain>
    </source>
</reference>